<dbReference type="EMBL" id="QYRP01000002">
    <property type="protein sequence ID" value="RJS45212.1"/>
    <property type="molecule type" value="Genomic_DNA"/>
</dbReference>
<name>A0A3A5H3J9_9ACTN</name>
<proteinExistence type="predicted"/>
<dbReference type="Pfam" id="PF01814">
    <property type="entry name" value="Hemerythrin"/>
    <property type="match status" value="1"/>
</dbReference>
<protein>
    <recommendedName>
        <fullName evidence="1">Hemerythrin-like domain-containing protein</fullName>
    </recommendedName>
</protein>
<evidence type="ECO:0000259" key="1">
    <source>
        <dbReference type="Pfam" id="PF01814"/>
    </source>
</evidence>
<dbReference type="InterPro" id="IPR012312">
    <property type="entry name" value="Hemerythrin-like"/>
</dbReference>
<feature type="domain" description="Hemerythrin-like" evidence="1">
    <location>
        <begin position="9"/>
        <end position="133"/>
    </location>
</feature>
<evidence type="ECO:0000313" key="2">
    <source>
        <dbReference type="EMBL" id="RJS45212.1"/>
    </source>
</evidence>
<organism evidence="2 3">
    <name type="scientific">Nocardioides cavernaquae</name>
    <dbReference type="NCBI Taxonomy" id="2321396"/>
    <lineage>
        <taxon>Bacteria</taxon>
        <taxon>Bacillati</taxon>
        <taxon>Actinomycetota</taxon>
        <taxon>Actinomycetes</taxon>
        <taxon>Propionibacteriales</taxon>
        <taxon>Nocardioidaceae</taxon>
        <taxon>Nocardioides</taxon>
    </lineage>
</organism>
<accession>A0A3A5H3J9</accession>
<keyword evidence="3" id="KW-1185">Reference proteome</keyword>
<dbReference type="AlphaFoldDB" id="A0A3A5H3J9"/>
<dbReference type="Gene3D" id="1.20.120.520">
    <property type="entry name" value="nmb1532 protein domain like"/>
    <property type="match status" value="1"/>
</dbReference>
<dbReference type="RefSeq" id="WP_120059113.1">
    <property type="nucleotide sequence ID" value="NZ_QYRP01000002.1"/>
</dbReference>
<evidence type="ECO:0000313" key="3">
    <source>
        <dbReference type="Proteomes" id="UP000276542"/>
    </source>
</evidence>
<dbReference type="OrthoDB" id="5197650at2"/>
<gene>
    <name evidence="2" type="ORF">D4739_02530</name>
</gene>
<sequence length="207" mass="22321">MATMSMNKAIHGAVRRDLARFRTALAQFPEGDKSRGAALGRAWANFDDQLEHHHHGEHEIAWPALRELGVSQALLTTLDDEHDTMAAALARARTAMEFLARTGTGSISAVNAIAELESVTIAHLLHEEAELEPVFLANAGSEVLKKMGREFGKVSPARGGRFFAWVLDGASPDERAAAAGSIPPPVLTIIGGVFGAPYRLRIAPVWR</sequence>
<comment type="caution">
    <text evidence="2">The sequence shown here is derived from an EMBL/GenBank/DDBJ whole genome shotgun (WGS) entry which is preliminary data.</text>
</comment>
<dbReference type="Proteomes" id="UP000276542">
    <property type="component" value="Unassembled WGS sequence"/>
</dbReference>
<reference evidence="3" key="1">
    <citation type="submission" date="2018-09" db="EMBL/GenBank/DDBJ databases">
        <authorList>
            <person name="Zhu H."/>
        </authorList>
    </citation>
    <scope>NUCLEOTIDE SEQUENCE [LARGE SCALE GENOMIC DNA]</scope>
    <source>
        <strain evidence="3">K1W22B-1</strain>
    </source>
</reference>